<name>A0A250FTF3_9FLAO</name>
<feature type="transmembrane region" description="Helical" evidence="1">
    <location>
        <begin position="175"/>
        <end position="195"/>
    </location>
</feature>
<dbReference type="EMBL" id="CP022387">
    <property type="protein sequence ID" value="ATA88439.1"/>
    <property type="molecule type" value="Genomic_DNA"/>
</dbReference>
<feature type="transmembrane region" description="Helical" evidence="1">
    <location>
        <begin position="108"/>
        <end position="130"/>
    </location>
</feature>
<evidence type="ECO:0000313" key="2">
    <source>
        <dbReference type="EMBL" id="ATA88439.1"/>
    </source>
</evidence>
<accession>A0A250FTF3</accession>
<evidence type="ECO:0000313" key="3">
    <source>
        <dbReference type="Proteomes" id="UP000217348"/>
    </source>
</evidence>
<feature type="transmembrane region" description="Helical" evidence="1">
    <location>
        <begin position="136"/>
        <end position="154"/>
    </location>
</feature>
<feature type="transmembrane region" description="Helical" evidence="1">
    <location>
        <begin position="207"/>
        <end position="226"/>
    </location>
</feature>
<keyword evidence="1" id="KW-0812">Transmembrane</keyword>
<keyword evidence="1" id="KW-0472">Membrane</keyword>
<evidence type="ECO:0000256" key="1">
    <source>
        <dbReference type="SAM" id="Phobius"/>
    </source>
</evidence>
<protein>
    <submittedName>
        <fullName evidence="2">Uncharacterized protein</fullName>
    </submittedName>
</protein>
<gene>
    <name evidence="2" type="ORF">CGC58_01020</name>
</gene>
<sequence length="247" mass="30064">MAYYNMSSNKNRIVYNMKKVTPKQIERLYEFTRQHYVEYFDVQTELVDHLANAIEAHWQEFPDDDFETALQKEFRKFGVFGFMDVLEEKTKQMSKRYNRMLWKKTKELFVIPKIILIFCIVISIFSLFTLFGNAKIMVPALSLAIFIAAIVFMVKNRRTLKQKGDKKWLFEDIILRLNDYTFFFFFPCQMSLQFWRDFPDTEMAYMIYSAVFTFLLVLMYVLMVYFPKHRDKYLQELYSEYKTQYIK</sequence>
<proteinExistence type="predicted"/>
<dbReference type="KEGG" id="csto:CGC58_01020"/>
<reference evidence="3" key="1">
    <citation type="submission" date="2017-06" db="EMBL/GenBank/DDBJ databases">
        <title>Capnocytophaga spp. assemblies.</title>
        <authorList>
            <person name="Gulvik C.A."/>
        </authorList>
    </citation>
    <scope>NUCLEOTIDE SEQUENCE [LARGE SCALE GENOMIC DNA]</scope>
    <source>
        <strain evidence="3">H2177</strain>
    </source>
</reference>
<dbReference type="Proteomes" id="UP000217348">
    <property type="component" value="Chromosome"/>
</dbReference>
<keyword evidence="1" id="KW-1133">Transmembrane helix</keyword>
<organism evidence="2 3">
    <name type="scientific">Capnocytophaga stomatis</name>
    <dbReference type="NCBI Taxonomy" id="1848904"/>
    <lineage>
        <taxon>Bacteria</taxon>
        <taxon>Pseudomonadati</taxon>
        <taxon>Bacteroidota</taxon>
        <taxon>Flavobacteriia</taxon>
        <taxon>Flavobacteriales</taxon>
        <taxon>Flavobacteriaceae</taxon>
        <taxon>Capnocytophaga</taxon>
    </lineage>
</organism>
<dbReference type="AlphaFoldDB" id="A0A250FTF3"/>